<gene>
    <name evidence="2" type="primary">ACD11_15</name>
    <name evidence="2" type="ORF">CK203_051835</name>
</gene>
<dbReference type="SUPFAM" id="SSF110004">
    <property type="entry name" value="Glycolipid transfer protein, GLTP"/>
    <property type="match status" value="1"/>
</dbReference>
<dbReference type="PANTHER" id="PTHR10219:SF43">
    <property type="entry name" value="GLYCOLIPID TRANSFER PROTEIN DOMAIN-CONTAINING PROTEIN"/>
    <property type="match status" value="1"/>
</dbReference>
<reference evidence="2 3" key="1">
    <citation type="journal article" date="2018" name="PLoS Genet.">
        <title>Population sequencing reveals clonal diversity and ancestral inbreeding in the grapevine cultivar Chardonnay.</title>
        <authorList>
            <person name="Roach M.J."/>
            <person name="Johnson D.L."/>
            <person name="Bohlmann J."/>
            <person name="van Vuuren H.J."/>
            <person name="Jones S.J."/>
            <person name="Pretorius I.S."/>
            <person name="Schmidt S.A."/>
            <person name="Borneman A.R."/>
        </authorList>
    </citation>
    <scope>NUCLEOTIDE SEQUENCE [LARGE SCALE GENOMIC DNA]</scope>
    <source>
        <strain evidence="3">cv. Chardonnay</strain>
        <tissue evidence="2">Leaf</tissue>
    </source>
</reference>
<dbReference type="AlphaFoldDB" id="A0A438GUN2"/>
<dbReference type="Pfam" id="PF08718">
    <property type="entry name" value="GLTP"/>
    <property type="match status" value="1"/>
</dbReference>
<evidence type="ECO:0000259" key="1">
    <source>
        <dbReference type="Pfam" id="PF08718"/>
    </source>
</evidence>
<protein>
    <submittedName>
        <fullName evidence="2">Accelerated cell death 11</fullName>
    </submittedName>
</protein>
<proteinExistence type="predicted"/>
<dbReference type="PANTHER" id="PTHR10219">
    <property type="entry name" value="GLYCOLIPID TRANSFER PROTEIN-RELATED"/>
    <property type="match status" value="1"/>
</dbReference>
<comment type="caution">
    <text evidence="2">The sequence shown here is derived from an EMBL/GenBank/DDBJ whole genome shotgun (WGS) entry which is preliminary data.</text>
</comment>
<dbReference type="EMBL" id="QGNW01000338">
    <property type="protein sequence ID" value="RVW75916.1"/>
    <property type="molecule type" value="Genomic_DNA"/>
</dbReference>
<dbReference type="Gene3D" id="1.10.3520.10">
    <property type="entry name" value="Glycolipid transfer protein"/>
    <property type="match status" value="1"/>
</dbReference>
<organism evidence="2 3">
    <name type="scientific">Vitis vinifera</name>
    <name type="common">Grape</name>
    <dbReference type="NCBI Taxonomy" id="29760"/>
    <lineage>
        <taxon>Eukaryota</taxon>
        <taxon>Viridiplantae</taxon>
        <taxon>Streptophyta</taxon>
        <taxon>Embryophyta</taxon>
        <taxon>Tracheophyta</taxon>
        <taxon>Spermatophyta</taxon>
        <taxon>Magnoliopsida</taxon>
        <taxon>eudicotyledons</taxon>
        <taxon>Gunneridae</taxon>
        <taxon>Pentapetalae</taxon>
        <taxon>rosids</taxon>
        <taxon>Vitales</taxon>
        <taxon>Vitaceae</taxon>
        <taxon>Viteae</taxon>
        <taxon>Vitis</taxon>
    </lineage>
</organism>
<dbReference type="Proteomes" id="UP000288805">
    <property type="component" value="Unassembled WGS sequence"/>
</dbReference>
<feature type="domain" description="Glycolipid transfer protein" evidence="1">
    <location>
        <begin position="49"/>
        <end position="128"/>
    </location>
</feature>
<dbReference type="GO" id="GO:0120013">
    <property type="term" value="F:lipid transfer activity"/>
    <property type="evidence" value="ECO:0007669"/>
    <property type="project" value="InterPro"/>
</dbReference>
<accession>A0A438GUN2</accession>
<name>A0A438GUN2_VITVI</name>
<dbReference type="InterPro" id="IPR014830">
    <property type="entry name" value="Glycolipid_transfer_prot_dom"/>
</dbReference>
<evidence type="ECO:0000313" key="3">
    <source>
        <dbReference type="Proteomes" id="UP000288805"/>
    </source>
</evidence>
<sequence length="136" mass="15379">MKEVADCVNCPTPSLEVHRLLHSCRIGSNFVGYLGLPFKFSQMEFLSKKYAKKSYSGSRSLICVKRSIMMLRVVFERMLSSGENSFEGVVSKSYEQSFAAYHGWATRTAVFASLPHLPTRSKLMKKLKENEAPMTV</sequence>
<dbReference type="InterPro" id="IPR036497">
    <property type="entry name" value="GLTP_sf"/>
</dbReference>
<dbReference type="GO" id="GO:0005737">
    <property type="term" value="C:cytoplasm"/>
    <property type="evidence" value="ECO:0007669"/>
    <property type="project" value="InterPro"/>
</dbReference>
<evidence type="ECO:0000313" key="2">
    <source>
        <dbReference type="EMBL" id="RVW75916.1"/>
    </source>
</evidence>